<accession>A0ABN2QUQ4</accession>
<dbReference type="GO" id="GO:0005524">
    <property type="term" value="F:ATP binding"/>
    <property type="evidence" value="ECO:0007669"/>
    <property type="project" value="UniProtKB-KW"/>
</dbReference>
<name>A0ABN2QUQ4_9ACTN</name>
<dbReference type="InterPro" id="IPR003593">
    <property type="entry name" value="AAA+_ATPase"/>
</dbReference>
<evidence type="ECO:0000256" key="1">
    <source>
        <dbReference type="ARBA" id="ARBA00022448"/>
    </source>
</evidence>
<evidence type="ECO:0000259" key="4">
    <source>
        <dbReference type="PROSITE" id="PS50893"/>
    </source>
</evidence>
<dbReference type="PANTHER" id="PTHR42788:SF13">
    <property type="entry name" value="ALIPHATIC SULFONATES IMPORT ATP-BINDING PROTEIN SSUB"/>
    <property type="match status" value="1"/>
</dbReference>
<dbReference type="InterPro" id="IPR050166">
    <property type="entry name" value="ABC_transporter_ATP-bind"/>
</dbReference>
<feature type="domain" description="ABC transporter" evidence="4">
    <location>
        <begin position="22"/>
        <end position="253"/>
    </location>
</feature>
<keyword evidence="2" id="KW-0547">Nucleotide-binding</keyword>
<keyword evidence="3 5" id="KW-0067">ATP-binding</keyword>
<dbReference type="CDD" id="cd03293">
    <property type="entry name" value="ABC_NrtD_SsuB_transporters"/>
    <property type="match status" value="1"/>
</dbReference>
<dbReference type="SMART" id="SM00382">
    <property type="entry name" value="AAA"/>
    <property type="match status" value="1"/>
</dbReference>
<evidence type="ECO:0000256" key="3">
    <source>
        <dbReference type="ARBA" id="ARBA00022840"/>
    </source>
</evidence>
<reference evidence="5 6" key="1">
    <citation type="journal article" date="2019" name="Int. J. Syst. Evol. Microbiol.">
        <title>The Global Catalogue of Microorganisms (GCM) 10K type strain sequencing project: providing services to taxonomists for standard genome sequencing and annotation.</title>
        <authorList>
            <consortium name="The Broad Institute Genomics Platform"/>
            <consortium name="The Broad Institute Genome Sequencing Center for Infectious Disease"/>
            <person name="Wu L."/>
            <person name="Ma J."/>
        </authorList>
    </citation>
    <scope>NUCLEOTIDE SEQUENCE [LARGE SCALE GENOMIC DNA]</scope>
    <source>
        <strain evidence="5 6">JCM 15309</strain>
    </source>
</reference>
<keyword evidence="6" id="KW-1185">Reference proteome</keyword>
<evidence type="ECO:0000256" key="2">
    <source>
        <dbReference type="ARBA" id="ARBA00022741"/>
    </source>
</evidence>
<comment type="caution">
    <text evidence="5">The sequence shown here is derived from an EMBL/GenBank/DDBJ whole genome shotgun (WGS) entry which is preliminary data.</text>
</comment>
<gene>
    <name evidence="5" type="ORF">GCM10009798_17560</name>
</gene>
<dbReference type="PROSITE" id="PS50893">
    <property type="entry name" value="ABC_TRANSPORTER_2"/>
    <property type="match status" value="1"/>
</dbReference>
<keyword evidence="1" id="KW-0813">Transport</keyword>
<sequence>MNSSTLRAHAPEAQRLDPMIRLRQARVTYPKPEGGTRTVLHDIDLDVPTGQFVALVGRSGCGKTTLLNMIAALVEPSSGSIEVRGTTAREARPHLGFMLARDALLPWRTAQGNVEYGLELRGIDRATRRQIARDWLGRVHLGGSERLWPWQLSQGMRQRVALARTWALDPDVLLMDEPFAALDARTRIAVQQEFLELWQSGPQRTVVFVTHDLGEAIALADRVVLVGEGRILDDVEVGIERPRDLESVAAHPRYQELYERFRASI</sequence>
<organism evidence="5 6">
    <name type="scientific">Nocardioides panacihumi</name>
    <dbReference type="NCBI Taxonomy" id="400774"/>
    <lineage>
        <taxon>Bacteria</taxon>
        <taxon>Bacillati</taxon>
        <taxon>Actinomycetota</taxon>
        <taxon>Actinomycetes</taxon>
        <taxon>Propionibacteriales</taxon>
        <taxon>Nocardioidaceae</taxon>
        <taxon>Nocardioides</taxon>
    </lineage>
</organism>
<dbReference type="Gene3D" id="3.40.50.300">
    <property type="entry name" value="P-loop containing nucleotide triphosphate hydrolases"/>
    <property type="match status" value="1"/>
</dbReference>
<dbReference type="SUPFAM" id="SSF52540">
    <property type="entry name" value="P-loop containing nucleoside triphosphate hydrolases"/>
    <property type="match status" value="1"/>
</dbReference>
<evidence type="ECO:0000313" key="6">
    <source>
        <dbReference type="Proteomes" id="UP001500571"/>
    </source>
</evidence>
<dbReference type="InterPro" id="IPR003439">
    <property type="entry name" value="ABC_transporter-like_ATP-bd"/>
</dbReference>
<dbReference type="RefSeq" id="WP_344044382.1">
    <property type="nucleotide sequence ID" value="NZ_BAAAPB010000001.1"/>
</dbReference>
<evidence type="ECO:0000313" key="5">
    <source>
        <dbReference type="EMBL" id="GAA1958437.1"/>
    </source>
</evidence>
<dbReference type="EMBL" id="BAAAPB010000001">
    <property type="protein sequence ID" value="GAA1958437.1"/>
    <property type="molecule type" value="Genomic_DNA"/>
</dbReference>
<dbReference type="InterPro" id="IPR027417">
    <property type="entry name" value="P-loop_NTPase"/>
</dbReference>
<proteinExistence type="predicted"/>
<dbReference type="PANTHER" id="PTHR42788">
    <property type="entry name" value="TAURINE IMPORT ATP-BINDING PROTEIN-RELATED"/>
    <property type="match status" value="1"/>
</dbReference>
<dbReference type="Proteomes" id="UP001500571">
    <property type="component" value="Unassembled WGS sequence"/>
</dbReference>
<protein>
    <submittedName>
        <fullName evidence="5">ABC transporter ATP-binding protein</fullName>
    </submittedName>
</protein>
<dbReference type="Pfam" id="PF00005">
    <property type="entry name" value="ABC_tran"/>
    <property type="match status" value="1"/>
</dbReference>
<dbReference type="PROSITE" id="PS00211">
    <property type="entry name" value="ABC_TRANSPORTER_1"/>
    <property type="match status" value="1"/>
</dbReference>
<dbReference type="InterPro" id="IPR017871">
    <property type="entry name" value="ABC_transporter-like_CS"/>
</dbReference>